<proteinExistence type="predicted"/>
<dbReference type="EMBL" id="CP000482">
    <property type="protein sequence ID" value="ABL00705.1"/>
    <property type="molecule type" value="Genomic_DNA"/>
</dbReference>
<organism evidence="2 3">
    <name type="scientific">Pelobacter propionicus (strain DSM 2379 / NBRC 103807 / OttBd1)</name>
    <dbReference type="NCBI Taxonomy" id="338966"/>
    <lineage>
        <taxon>Bacteria</taxon>
        <taxon>Pseudomonadati</taxon>
        <taxon>Thermodesulfobacteriota</taxon>
        <taxon>Desulfuromonadia</taxon>
        <taxon>Desulfuromonadales</taxon>
        <taxon>Desulfuromonadaceae</taxon>
        <taxon>Pelobacter</taxon>
    </lineage>
</organism>
<name>A1ATN4_PELPD</name>
<dbReference type="HOGENOM" id="CLU_1293306_0_0_7"/>
<keyword evidence="2" id="KW-0418">Kinase</keyword>
<accession>A1ATN4</accession>
<evidence type="ECO:0000259" key="1">
    <source>
        <dbReference type="Pfam" id="PF10114"/>
    </source>
</evidence>
<dbReference type="GO" id="GO:0016301">
    <property type="term" value="F:kinase activity"/>
    <property type="evidence" value="ECO:0007669"/>
    <property type="project" value="UniProtKB-KW"/>
</dbReference>
<dbReference type="KEGG" id="ppd:Ppro_3111"/>
<protein>
    <submittedName>
        <fullName evidence="2">Signal transduction histidine kinase regulating C4-dicarboxylate transport system-like protein</fullName>
    </submittedName>
</protein>
<evidence type="ECO:0000313" key="2">
    <source>
        <dbReference type="EMBL" id="ABL00705.1"/>
    </source>
</evidence>
<dbReference type="Proteomes" id="UP000006732">
    <property type="component" value="Chromosome"/>
</dbReference>
<keyword evidence="2" id="KW-0808">Transferase</keyword>
<evidence type="ECO:0000313" key="3">
    <source>
        <dbReference type="Proteomes" id="UP000006732"/>
    </source>
</evidence>
<dbReference type="RefSeq" id="WP_011736937.1">
    <property type="nucleotide sequence ID" value="NC_008609.1"/>
</dbReference>
<keyword evidence="3" id="KW-1185">Reference proteome</keyword>
<sequence>MARFRFQQLVDTHKIQTLMESYNRVTGLLSAILDTDERVLVAAGWQDICVRFHRQHPVTLARCKESEAFIKSQLLRYEGRFFEYRCRNGLRDMAMPIVFDGEHLATFFFGQCFYEDDNPDPEFFRQQAREFGFDEEKYIAALESVPVYSREQMRNALELYSNLMNIISEMGTKKLVLVQEIEARERVSRVMLESRTYTDRVLSAILSEGYDEV</sequence>
<dbReference type="STRING" id="338966.Ppro_3111"/>
<gene>
    <name evidence="2" type="ordered locus">Ppro_3111</name>
</gene>
<reference evidence="2 3" key="1">
    <citation type="submission" date="2006-10" db="EMBL/GenBank/DDBJ databases">
        <title>Complete sequence of chromosome of Pelobacter propionicus DSM 2379.</title>
        <authorList>
            <consortium name="US DOE Joint Genome Institute"/>
            <person name="Copeland A."/>
            <person name="Lucas S."/>
            <person name="Lapidus A."/>
            <person name="Barry K."/>
            <person name="Detter J.C."/>
            <person name="Glavina del Rio T."/>
            <person name="Hammon N."/>
            <person name="Israni S."/>
            <person name="Dalin E."/>
            <person name="Tice H."/>
            <person name="Pitluck S."/>
            <person name="Saunders E."/>
            <person name="Brettin T."/>
            <person name="Bruce D."/>
            <person name="Han C."/>
            <person name="Tapia R."/>
            <person name="Schmutz J."/>
            <person name="Larimer F."/>
            <person name="Land M."/>
            <person name="Hauser L."/>
            <person name="Kyrpides N."/>
            <person name="Kim E."/>
            <person name="Lovley D."/>
            <person name="Richardson P."/>
        </authorList>
    </citation>
    <scope>NUCLEOTIDE SEQUENCE [LARGE SCALE GENOMIC DNA]</scope>
    <source>
        <strain evidence="3">DSM 2379 / NBRC 103807 / OttBd1</strain>
    </source>
</reference>
<dbReference type="OrthoDB" id="9761263at2"/>
<feature type="domain" description="PocR" evidence="1">
    <location>
        <begin position="9"/>
        <end position="171"/>
    </location>
</feature>
<dbReference type="eggNOG" id="COG4936">
    <property type="taxonomic scope" value="Bacteria"/>
</dbReference>
<dbReference type="AlphaFoldDB" id="A1ATN4"/>
<dbReference type="Pfam" id="PF10114">
    <property type="entry name" value="PocR"/>
    <property type="match status" value="1"/>
</dbReference>
<dbReference type="InterPro" id="IPR018771">
    <property type="entry name" value="PocR_dom"/>
</dbReference>